<proteinExistence type="predicted"/>
<keyword evidence="1 2" id="KW-0238">DNA-binding</keyword>
<dbReference type="PANTHER" id="PTHR43479">
    <property type="entry name" value="ACREF/ENVCD OPERON REPRESSOR-RELATED"/>
    <property type="match status" value="1"/>
</dbReference>
<evidence type="ECO:0000256" key="1">
    <source>
        <dbReference type="ARBA" id="ARBA00023125"/>
    </source>
</evidence>
<evidence type="ECO:0000313" key="5">
    <source>
        <dbReference type="Proteomes" id="UP000631418"/>
    </source>
</evidence>
<dbReference type="InterPro" id="IPR050624">
    <property type="entry name" value="HTH-type_Tx_Regulator"/>
</dbReference>
<protein>
    <submittedName>
        <fullName evidence="4">TetR/AcrR family transcriptional regulator</fullName>
    </submittedName>
</protein>
<comment type="caution">
    <text evidence="4">The sequence shown here is derived from an EMBL/GenBank/DDBJ whole genome shotgun (WGS) entry which is preliminary data.</text>
</comment>
<dbReference type="AlphaFoldDB" id="A0AAE2UWI7"/>
<dbReference type="InterPro" id="IPR001647">
    <property type="entry name" value="HTH_TetR"/>
</dbReference>
<dbReference type="PRINTS" id="PR00455">
    <property type="entry name" value="HTHTETR"/>
</dbReference>
<evidence type="ECO:0000256" key="2">
    <source>
        <dbReference type="PROSITE-ProRule" id="PRU00335"/>
    </source>
</evidence>
<accession>A0AAE2UWI7</accession>
<organism evidence="4 5">
    <name type="scientific">Clostridium beijerinckii</name>
    <name type="common">Clostridium MP</name>
    <dbReference type="NCBI Taxonomy" id="1520"/>
    <lineage>
        <taxon>Bacteria</taxon>
        <taxon>Bacillati</taxon>
        <taxon>Bacillota</taxon>
        <taxon>Clostridia</taxon>
        <taxon>Eubacteriales</taxon>
        <taxon>Clostridiaceae</taxon>
        <taxon>Clostridium</taxon>
    </lineage>
</organism>
<name>A0AAE2UWI7_CLOBE</name>
<dbReference type="RefSeq" id="WP_012059330.1">
    <property type="nucleotide sequence ID" value="NZ_CP073279.1"/>
</dbReference>
<evidence type="ECO:0000313" key="4">
    <source>
        <dbReference type="EMBL" id="MBF7810084.1"/>
    </source>
</evidence>
<sequence length="192" mass="22614">MDRISKPPEIRKQEILDTAMKLFYEKGYEATSMADIAKELNIVQGLCYRYFKSKQILFETAMNQYVEICCAKFVQNIHDHSRSINERLNIMEELMINAENKGEYREFYHKPGNEAMHEMLSFKMCKYMLPHIKEEIKYLKNTGVISIEDPELAAEFISYGQIGLLQNKSEPFSVITQQIKKYVNDILKFEDK</sequence>
<dbReference type="Pfam" id="PF00440">
    <property type="entry name" value="TetR_N"/>
    <property type="match status" value="1"/>
</dbReference>
<dbReference type="GO" id="GO:0003677">
    <property type="term" value="F:DNA binding"/>
    <property type="evidence" value="ECO:0007669"/>
    <property type="project" value="UniProtKB-UniRule"/>
</dbReference>
<dbReference type="PANTHER" id="PTHR43479:SF11">
    <property type="entry name" value="ACREF_ENVCD OPERON REPRESSOR-RELATED"/>
    <property type="match status" value="1"/>
</dbReference>
<dbReference type="InterPro" id="IPR009057">
    <property type="entry name" value="Homeodomain-like_sf"/>
</dbReference>
<reference evidence="4" key="1">
    <citation type="submission" date="2020-11" db="EMBL/GenBank/DDBJ databases">
        <authorList>
            <person name="Thieme N."/>
            <person name="Liebl W."/>
            <person name="Zverlov V."/>
        </authorList>
    </citation>
    <scope>NUCLEOTIDE SEQUENCE</scope>
    <source>
        <strain evidence="4">NT08</strain>
    </source>
</reference>
<dbReference type="Gene3D" id="1.10.357.10">
    <property type="entry name" value="Tetracycline Repressor, domain 2"/>
    <property type="match status" value="1"/>
</dbReference>
<dbReference type="Proteomes" id="UP000631418">
    <property type="component" value="Unassembled WGS sequence"/>
</dbReference>
<dbReference type="SUPFAM" id="SSF46689">
    <property type="entry name" value="Homeodomain-like"/>
    <property type="match status" value="1"/>
</dbReference>
<gene>
    <name evidence="4" type="ORF">IS491_15705</name>
</gene>
<dbReference type="OMA" id="DIYYSPQ"/>
<feature type="DNA-binding region" description="H-T-H motif" evidence="2">
    <location>
        <begin position="32"/>
        <end position="51"/>
    </location>
</feature>
<dbReference type="EMBL" id="JADOEF010000001">
    <property type="protein sequence ID" value="MBF7810084.1"/>
    <property type="molecule type" value="Genomic_DNA"/>
</dbReference>
<feature type="domain" description="HTH tetR-type" evidence="3">
    <location>
        <begin position="9"/>
        <end position="69"/>
    </location>
</feature>
<dbReference type="PROSITE" id="PS50977">
    <property type="entry name" value="HTH_TETR_2"/>
    <property type="match status" value="1"/>
</dbReference>
<evidence type="ECO:0000259" key="3">
    <source>
        <dbReference type="PROSITE" id="PS50977"/>
    </source>
</evidence>